<feature type="non-terminal residue" evidence="9">
    <location>
        <position position="249"/>
    </location>
</feature>
<keyword evidence="5 7" id="KW-0472">Membrane</keyword>
<keyword evidence="10" id="KW-1185">Reference proteome</keyword>
<keyword evidence="2" id="KW-0813">Transport</keyword>
<dbReference type="GO" id="GO:0046323">
    <property type="term" value="P:D-glucose import"/>
    <property type="evidence" value="ECO:0007669"/>
    <property type="project" value="TreeGrafter"/>
</dbReference>
<evidence type="ECO:0000259" key="8">
    <source>
        <dbReference type="PROSITE" id="PS50850"/>
    </source>
</evidence>
<gene>
    <name evidence="9" type="ORF">EGW08_022707</name>
</gene>
<evidence type="ECO:0000313" key="9">
    <source>
        <dbReference type="EMBL" id="RUS69534.1"/>
    </source>
</evidence>
<evidence type="ECO:0000313" key="10">
    <source>
        <dbReference type="Proteomes" id="UP000271974"/>
    </source>
</evidence>
<feature type="transmembrane region" description="Helical" evidence="7">
    <location>
        <begin position="154"/>
        <end position="172"/>
    </location>
</feature>
<evidence type="ECO:0000256" key="4">
    <source>
        <dbReference type="ARBA" id="ARBA00022989"/>
    </source>
</evidence>
<evidence type="ECO:0000256" key="1">
    <source>
        <dbReference type="ARBA" id="ARBA00004141"/>
    </source>
</evidence>
<dbReference type="Proteomes" id="UP000271974">
    <property type="component" value="Unassembled WGS sequence"/>
</dbReference>
<feature type="transmembrane region" description="Helical" evidence="7">
    <location>
        <begin position="122"/>
        <end position="142"/>
    </location>
</feature>
<dbReference type="InterPro" id="IPR036259">
    <property type="entry name" value="MFS_trans_sf"/>
</dbReference>
<organism evidence="9 10">
    <name type="scientific">Elysia chlorotica</name>
    <name type="common">Eastern emerald elysia</name>
    <name type="synonym">Sea slug</name>
    <dbReference type="NCBI Taxonomy" id="188477"/>
    <lineage>
        <taxon>Eukaryota</taxon>
        <taxon>Metazoa</taxon>
        <taxon>Spiralia</taxon>
        <taxon>Lophotrochozoa</taxon>
        <taxon>Mollusca</taxon>
        <taxon>Gastropoda</taxon>
        <taxon>Heterobranchia</taxon>
        <taxon>Euthyneura</taxon>
        <taxon>Panpulmonata</taxon>
        <taxon>Sacoglossa</taxon>
        <taxon>Placobranchoidea</taxon>
        <taxon>Plakobranchidae</taxon>
        <taxon>Elysia</taxon>
    </lineage>
</organism>
<dbReference type="STRING" id="188477.A0A433SKH3"/>
<feature type="compositionally biased region" description="Basic and acidic residues" evidence="6">
    <location>
        <begin position="34"/>
        <end position="45"/>
    </location>
</feature>
<evidence type="ECO:0000256" key="6">
    <source>
        <dbReference type="SAM" id="MobiDB-lite"/>
    </source>
</evidence>
<feature type="domain" description="Major facilitator superfamily (MFS) profile" evidence="8">
    <location>
        <begin position="74"/>
        <end position="249"/>
    </location>
</feature>
<dbReference type="GO" id="GO:0055056">
    <property type="term" value="F:D-glucose transmembrane transporter activity"/>
    <property type="evidence" value="ECO:0007669"/>
    <property type="project" value="TreeGrafter"/>
</dbReference>
<comment type="subcellular location">
    <subcellularLocation>
        <location evidence="1">Membrane</location>
        <topology evidence="1">Multi-pass membrane protein</topology>
    </subcellularLocation>
</comment>
<dbReference type="Gene3D" id="1.20.1250.20">
    <property type="entry name" value="MFS general substrate transporter like domains"/>
    <property type="match status" value="1"/>
</dbReference>
<dbReference type="OrthoDB" id="4540492at2759"/>
<dbReference type="InterPro" id="IPR020846">
    <property type="entry name" value="MFS_dom"/>
</dbReference>
<protein>
    <recommendedName>
        <fullName evidence="8">Major facilitator superfamily (MFS) profile domain-containing protein</fullName>
    </recommendedName>
</protein>
<sequence length="249" mass="27064">MEDERKPLLQTEDSSTSLSSRDNVPNSELYSRGINDDGPARRKKVPRQDFDSITNASENGKFQKTSQTHLVLTICACIFGSPIQIGLNTGMLNAPQEVIKSFYNQTWHDRYGEDIEGTLLTMLWAVTVSFFCIGGMLGGLVAPAFAGRYGRKRTLLLNNFISLASAAMQGMAKRSESYEMLIVGRMLAGVSSGVVSAIGPLYLAEISPTALRGFAGTCNQLSITIGVVTGQLLGLSHFLGTEKYWPLLV</sequence>
<keyword evidence="4 7" id="KW-1133">Transmembrane helix</keyword>
<evidence type="ECO:0000256" key="2">
    <source>
        <dbReference type="ARBA" id="ARBA00022448"/>
    </source>
</evidence>
<proteinExistence type="predicted"/>
<name>A0A433SKH3_ELYCH</name>
<keyword evidence="3 7" id="KW-0812">Transmembrane</keyword>
<comment type="caution">
    <text evidence="9">The sequence shown here is derived from an EMBL/GenBank/DDBJ whole genome shotgun (WGS) entry which is preliminary data.</text>
</comment>
<feature type="transmembrane region" description="Helical" evidence="7">
    <location>
        <begin position="184"/>
        <end position="204"/>
    </location>
</feature>
<dbReference type="PANTHER" id="PTHR23503:SF8">
    <property type="entry name" value="FACILITATED GLUCOSE TRANSPORTER PROTEIN 1"/>
    <property type="match status" value="1"/>
</dbReference>
<reference evidence="9 10" key="1">
    <citation type="submission" date="2019-01" db="EMBL/GenBank/DDBJ databases">
        <title>A draft genome assembly of the solar-powered sea slug Elysia chlorotica.</title>
        <authorList>
            <person name="Cai H."/>
            <person name="Li Q."/>
            <person name="Fang X."/>
            <person name="Li J."/>
            <person name="Curtis N.E."/>
            <person name="Altenburger A."/>
            <person name="Shibata T."/>
            <person name="Feng M."/>
            <person name="Maeda T."/>
            <person name="Schwartz J.A."/>
            <person name="Shigenobu S."/>
            <person name="Lundholm N."/>
            <person name="Nishiyama T."/>
            <person name="Yang H."/>
            <person name="Hasebe M."/>
            <person name="Li S."/>
            <person name="Pierce S.K."/>
            <person name="Wang J."/>
        </authorList>
    </citation>
    <scope>NUCLEOTIDE SEQUENCE [LARGE SCALE GENOMIC DNA]</scope>
    <source>
        <strain evidence="9">EC2010</strain>
        <tissue evidence="9">Whole organism of an adult</tissue>
    </source>
</reference>
<dbReference type="PROSITE" id="PS00217">
    <property type="entry name" value="SUGAR_TRANSPORT_2"/>
    <property type="match status" value="1"/>
</dbReference>
<dbReference type="GO" id="GO:0016020">
    <property type="term" value="C:membrane"/>
    <property type="evidence" value="ECO:0007669"/>
    <property type="project" value="UniProtKB-SubCell"/>
</dbReference>
<dbReference type="EMBL" id="RQTK01001651">
    <property type="protein sequence ID" value="RUS69534.1"/>
    <property type="molecule type" value="Genomic_DNA"/>
</dbReference>
<dbReference type="InterPro" id="IPR005828">
    <property type="entry name" value="MFS_sugar_transport-like"/>
</dbReference>
<evidence type="ECO:0000256" key="7">
    <source>
        <dbReference type="SAM" id="Phobius"/>
    </source>
</evidence>
<dbReference type="SUPFAM" id="SSF103473">
    <property type="entry name" value="MFS general substrate transporter"/>
    <property type="match status" value="1"/>
</dbReference>
<feature type="compositionally biased region" description="Polar residues" evidence="6">
    <location>
        <begin position="11"/>
        <end position="29"/>
    </location>
</feature>
<evidence type="ECO:0000256" key="3">
    <source>
        <dbReference type="ARBA" id="ARBA00022692"/>
    </source>
</evidence>
<feature type="region of interest" description="Disordered" evidence="6">
    <location>
        <begin position="1"/>
        <end position="45"/>
    </location>
</feature>
<dbReference type="Pfam" id="PF00083">
    <property type="entry name" value="Sugar_tr"/>
    <property type="match status" value="1"/>
</dbReference>
<dbReference type="InterPro" id="IPR005829">
    <property type="entry name" value="Sugar_transporter_CS"/>
</dbReference>
<accession>A0A433SKH3</accession>
<feature type="transmembrane region" description="Helical" evidence="7">
    <location>
        <begin position="70"/>
        <end position="87"/>
    </location>
</feature>
<dbReference type="PROSITE" id="PS50850">
    <property type="entry name" value="MFS"/>
    <property type="match status" value="1"/>
</dbReference>
<dbReference type="AlphaFoldDB" id="A0A433SKH3"/>
<evidence type="ECO:0000256" key="5">
    <source>
        <dbReference type="ARBA" id="ARBA00023136"/>
    </source>
</evidence>
<dbReference type="InterPro" id="IPR045263">
    <property type="entry name" value="GLUT"/>
</dbReference>
<dbReference type="GO" id="GO:0070837">
    <property type="term" value="P:dehydroascorbic acid transport"/>
    <property type="evidence" value="ECO:0007669"/>
    <property type="project" value="TreeGrafter"/>
</dbReference>
<dbReference type="PANTHER" id="PTHR23503">
    <property type="entry name" value="SOLUTE CARRIER FAMILY 2"/>
    <property type="match status" value="1"/>
</dbReference>